<accession>A0A9W7Y3M7</accession>
<protein>
    <submittedName>
        <fullName evidence="2">Uncharacterized protein</fullName>
    </submittedName>
</protein>
<keyword evidence="1" id="KW-0812">Transmembrane</keyword>
<feature type="transmembrane region" description="Helical" evidence="1">
    <location>
        <begin position="125"/>
        <end position="144"/>
    </location>
</feature>
<keyword evidence="3" id="KW-1185">Reference proteome</keyword>
<feature type="transmembrane region" description="Helical" evidence="1">
    <location>
        <begin position="205"/>
        <end position="225"/>
    </location>
</feature>
<dbReference type="EMBL" id="JANBOI010002237">
    <property type="protein sequence ID" value="KAJ1723383.1"/>
    <property type="molecule type" value="Genomic_DNA"/>
</dbReference>
<dbReference type="AlphaFoldDB" id="A0A9W7Y3M7"/>
<feature type="transmembrane region" description="Helical" evidence="1">
    <location>
        <begin position="20"/>
        <end position="40"/>
    </location>
</feature>
<dbReference type="Proteomes" id="UP001143981">
    <property type="component" value="Unassembled WGS sequence"/>
</dbReference>
<feature type="transmembrane region" description="Helical" evidence="1">
    <location>
        <begin position="245"/>
        <end position="264"/>
    </location>
</feature>
<keyword evidence="1" id="KW-0472">Membrane</keyword>
<dbReference type="OrthoDB" id="5587323at2759"/>
<sequence length="271" mass="31657">MLSKLPGDHYLHAGFWDIFALVFGAVMMLLNTILYVYAMVHHKYPPLRAKNLKLISVLWLCTVIWYIGIIGTLFNLHHLFGVSSSCLLFGLWFRVLLGIFAFIYIHSMRIYIYIRIFVRFQKVTFRVYLVGFVVFVLIIVGYGLPMSILGSQLTVKYITELDTCVYGRVFSELTFSVIWIGWACVLLITFLARNINTSFREYHEMLLIVFLCSTAIAYETISHHIVTNFIFHRWSRVLTAFIEYLANQTSLVILLGTPVYNCIFHREEYKR</sequence>
<comment type="caution">
    <text evidence="2">The sequence shown here is derived from an EMBL/GenBank/DDBJ whole genome shotgun (WGS) entry which is preliminary data.</text>
</comment>
<feature type="transmembrane region" description="Helical" evidence="1">
    <location>
        <begin position="52"/>
        <end position="74"/>
    </location>
</feature>
<evidence type="ECO:0000313" key="2">
    <source>
        <dbReference type="EMBL" id="KAJ1723383.1"/>
    </source>
</evidence>
<evidence type="ECO:0000313" key="3">
    <source>
        <dbReference type="Proteomes" id="UP001143981"/>
    </source>
</evidence>
<name>A0A9W7Y3M7_9FUNG</name>
<organism evidence="2 3">
    <name type="scientific">Coemansia biformis</name>
    <dbReference type="NCBI Taxonomy" id="1286918"/>
    <lineage>
        <taxon>Eukaryota</taxon>
        <taxon>Fungi</taxon>
        <taxon>Fungi incertae sedis</taxon>
        <taxon>Zoopagomycota</taxon>
        <taxon>Kickxellomycotina</taxon>
        <taxon>Kickxellomycetes</taxon>
        <taxon>Kickxellales</taxon>
        <taxon>Kickxellaceae</taxon>
        <taxon>Coemansia</taxon>
    </lineage>
</organism>
<gene>
    <name evidence="2" type="ORF">LPJ61_005830</name>
</gene>
<reference evidence="2" key="1">
    <citation type="submission" date="2022-07" db="EMBL/GenBank/DDBJ databases">
        <title>Phylogenomic reconstructions and comparative analyses of Kickxellomycotina fungi.</title>
        <authorList>
            <person name="Reynolds N.K."/>
            <person name="Stajich J.E."/>
            <person name="Barry K."/>
            <person name="Grigoriev I.V."/>
            <person name="Crous P."/>
            <person name="Smith M.E."/>
        </authorList>
    </citation>
    <scope>NUCLEOTIDE SEQUENCE</scope>
    <source>
        <strain evidence="2">BCRC 34381</strain>
    </source>
</reference>
<evidence type="ECO:0000256" key="1">
    <source>
        <dbReference type="SAM" id="Phobius"/>
    </source>
</evidence>
<feature type="non-terminal residue" evidence="2">
    <location>
        <position position="271"/>
    </location>
</feature>
<keyword evidence="1" id="KW-1133">Transmembrane helix</keyword>
<feature type="transmembrane region" description="Helical" evidence="1">
    <location>
        <begin position="80"/>
        <end position="105"/>
    </location>
</feature>
<proteinExistence type="predicted"/>
<feature type="transmembrane region" description="Helical" evidence="1">
    <location>
        <begin position="173"/>
        <end position="193"/>
    </location>
</feature>